<proteinExistence type="predicted"/>
<keyword evidence="1" id="KW-0472">Membrane</keyword>
<feature type="transmembrane region" description="Helical" evidence="1">
    <location>
        <begin position="29"/>
        <end position="45"/>
    </location>
</feature>
<evidence type="ECO:0000313" key="3">
    <source>
        <dbReference type="Proteomes" id="UP000257127"/>
    </source>
</evidence>
<comment type="caution">
    <text evidence="2">The sequence shown here is derived from an EMBL/GenBank/DDBJ whole genome shotgun (WGS) entry which is preliminary data.</text>
</comment>
<organism evidence="2 3">
    <name type="scientific">Brumimicrobium aurantiacum</name>
    <dbReference type="NCBI Taxonomy" id="1737063"/>
    <lineage>
        <taxon>Bacteria</taxon>
        <taxon>Pseudomonadati</taxon>
        <taxon>Bacteroidota</taxon>
        <taxon>Flavobacteriia</taxon>
        <taxon>Flavobacteriales</taxon>
        <taxon>Crocinitomicaceae</taxon>
        <taxon>Brumimicrobium</taxon>
    </lineage>
</organism>
<keyword evidence="3" id="KW-1185">Reference proteome</keyword>
<evidence type="ECO:0000256" key="1">
    <source>
        <dbReference type="SAM" id="Phobius"/>
    </source>
</evidence>
<protein>
    <submittedName>
        <fullName evidence="2">Uncharacterized protein</fullName>
    </submittedName>
</protein>
<name>A0A3E1EX34_9FLAO</name>
<dbReference type="Proteomes" id="UP000257127">
    <property type="component" value="Unassembled WGS sequence"/>
</dbReference>
<gene>
    <name evidence="2" type="ORF">DXU93_09025</name>
</gene>
<reference evidence="2 3" key="1">
    <citation type="submission" date="2018-08" db="EMBL/GenBank/DDBJ databases">
        <title>The draft genome squence of Brumimicrobium sp. N62.</title>
        <authorList>
            <person name="Du Z.-J."/>
            <person name="Luo H.-R."/>
        </authorList>
    </citation>
    <scope>NUCLEOTIDE SEQUENCE [LARGE SCALE GENOMIC DNA]</scope>
    <source>
        <strain evidence="2 3">N62</strain>
    </source>
</reference>
<accession>A0A3E1EX34</accession>
<dbReference type="EMBL" id="QURB01000005">
    <property type="protein sequence ID" value="RFC54121.1"/>
    <property type="molecule type" value="Genomic_DNA"/>
</dbReference>
<evidence type="ECO:0000313" key="2">
    <source>
        <dbReference type="EMBL" id="RFC54121.1"/>
    </source>
</evidence>
<dbReference type="AlphaFoldDB" id="A0A3E1EX34"/>
<sequence>MLVAGEKVDLNTPENKVGRKLNTIIMKKLIYGGLLLALVGIGFTSCEKEEILKDNSTSKVEDAKDLPQKSGFSNPTTQVTSLAQAANLEEIKYDHSSEKYKVTSHDYTTNFEITVDYFNVNNESKFVINDASTNTEYEVTINIENGILSISELGEYSKESFPNGISTDDNIIVRIAAVFAPYHEILGNKTTFFSDNGDTDIFGPFPPARPFIGTTEDFGPCDDLLKLQNKTTKTYIFWIEVGSHTELVPC</sequence>
<keyword evidence="1" id="KW-1133">Transmembrane helix</keyword>
<keyword evidence="1" id="KW-0812">Transmembrane</keyword>